<keyword evidence="7 9" id="KW-1133">Transmembrane helix</keyword>
<dbReference type="PANTHER" id="PTHR30614:SF0">
    <property type="entry name" value="L-CYSTINE TRANSPORT SYSTEM PERMEASE PROTEIN TCYL"/>
    <property type="match status" value="1"/>
</dbReference>
<dbReference type="HOGENOM" id="CLU_019602_1_0_5"/>
<proteinExistence type="inferred from homology"/>
<dbReference type="STRING" id="864069.MicloDRAFT_00065980"/>
<evidence type="ECO:0000313" key="12">
    <source>
        <dbReference type="Proteomes" id="UP000003947"/>
    </source>
</evidence>
<keyword evidence="4" id="KW-1003">Cell membrane</keyword>
<feature type="transmembrane region" description="Helical" evidence="9">
    <location>
        <begin position="20"/>
        <end position="39"/>
    </location>
</feature>
<gene>
    <name evidence="11" type="ORF">MicloDRAFT_00065980</name>
</gene>
<dbReference type="GO" id="GO:0006865">
    <property type="term" value="P:amino acid transport"/>
    <property type="evidence" value="ECO:0007669"/>
    <property type="project" value="UniProtKB-KW"/>
</dbReference>
<evidence type="ECO:0000313" key="11">
    <source>
        <dbReference type="EMBL" id="EIM25869.1"/>
    </source>
</evidence>
<evidence type="ECO:0000256" key="8">
    <source>
        <dbReference type="ARBA" id="ARBA00023136"/>
    </source>
</evidence>
<evidence type="ECO:0000256" key="3">
    <source>
        <dbReference type="ARBA" id="ARBA00022448"/>
    </source>
</evidence>
<dbReference type="InterPro" id="IPR010065">
    <property type="entry name" value="AA_ABC_transptr_permease_3TM"/>
</dbReference>
<dbReference type="PANTHER" id="PTHR30614">
    <property type="entry name" value="MEMBRANE COMPONENT OF AMINO ACID ABC TRANSPORTER"/>
    <property type="match status" value="1"/>
</dbReference>
<dbReference type="InterPro" id="IPR035906">
    <property type="entry name" value="MetI-like_sf"/>
</dbReference>
<dbReference type="Proteomes" id="UP000003947">
    <property type="component" value="Unassembled WGS sequence"/>
</dbReference>
<dbReference type="Pfam" id="PF00528">
    <property type="entry name" value="BPD_transp_1"/>
    <property type="match status" value="1"/>
</dbReference>
<dbReference type="PROSITE" id="PS50928">
    <property type="entry name" value="ABC_TM1"/>
    <property type="match status" value="1"/>
</dbReference>
<dbReference type="SUPFAM" id="SSF161098">
    <property type="entry name" value="MetI-like"/>
    <property type="match status" value="1"/>
</dbReference>
<reference evidence="11 12" key="1">
    <citation type="submission" date="2012-02" db="EMBL/GenBank/DDBJ databases">
        <title>Improved High-Quality Draft sequence of Microvirga sp. WSM3557.</title>
        <authorList>
            <consortium name="US DOE Joint Genome Institute"/>
            <person name="Lucas S."/>
            <person name="Han J."/>
            <person name="Lapidus A."/>
            <person name="Cheng J.-F."/>
            <person name="Goodwin L."/>
            <person name="Pitluck S."/>
            <person name="Peters L."/>
            <person name="Zhang X."/>
            <person name="Detter J.C."/>
            <person name="Han C."/>
            <person name="Tapia R."/>
            <person name="Land M."/>
            <person name="Hauser L."/>
            <person name="Kyrpides N."/>
            <person name="Ivanova N."/>
            <person name="Pagani I."/>
            <person name="Brau L."/>
            <person name="Yates R."/>
            <person name="O'Hara G."/>
            <person name="Rui T."/>
            <person name="Howieson J."/>
            <person name="Reeve W."/>
            <person name="Woyke T."/>
        </authorList>
    </citation>
    <scope>NUCLEOTIDE SEQUENCE [LARGE SCALE GENOMIC DNA]</scope>
    <source>
        <strain evidence="11 12">WSM3557</strain>
    </source>
</reference>
<evidence type="ECO:0000256" key="1">
    <source>
        <dbReference type="ARBA" id="ARBA00004429"/>
    </source>
</evidence>
<comment type="subcellular location">
    <subcellularLocation>
        <location evidence="1">Cell inner membrane</location>
        <topology evidence="1">Multi-pass membrane protein</topology>
    </subcellularLocation>
    <subcellularLocation>
        <location evidence="9">Cell membrane</location>
        <topology evidence="9">Multi-pass membrane protein</topology>
    </subcellularLocation>
</comment>
<evidence type="ECO:0000256" key="5">
    <source>
        <dbReference type="ARBA" id="ARBA00022692"/>
    </source>
</evidence>
<keyword evidence="12" id="KW-1185">Reference proteome</keyword>
<evidence type="ECO:0000259" key="10">
    <source>
        <dbReference type="PROSITE" id="PS50928"/>
    </source>
</evidence>
<dbReference type="InterPro" id="IPR000515">
    <property type="entry name" value="MetI-like"/>
</dbReference>
<dbReference type="RefSeq" id="WP_009494629.1">
    <property type="nucleotide sequence ID" value="NZ_CP141048.1"/>
</dbReference>
<keyword evidence="6" id="KW-0029">Amino-acid transport</keyword>
<feature type="transmembrane region" description="Helical" evidence="9">
    <location>
        <begin position="187"/>
        <end position="207"/>
    </location>
</feature>
<dbReference type="EMBL" id="JH660647">
    <property type="protein sequence ID" value="EIM25869.1"/>
    <property type="molecule type" value="Genomic_DNA"/>
</dbReference>
<protein>
    <submittedName>
        <fullName evidence="11">Amine acid ABC transporter, permease protein, 3-TM region, His/Glu/Gln/Arg/opine family</fullName>
    </submittedName>
</protein>
<organism evidence="11 12">
    <name type="scientific">Microvirga lotononidis</name>
    <dbReference type="NCBI Taxonomy" id="864069"/>
    <lineage>
        <taxon>Bacteria</taxon>
        <taxon>Pseudomonadati</taxon>
        <taxon>Pseudomonadota</taxon>
        <taxon>Alphaproteobacteria</taxon>
        <taxon>Hyphomicrobiales</taxon>
        <taxon>Methylobacteriaceae</taxon>
        <taxon>Microvirga</taxon>
    </lineage>
</organism>
<name>I4YPH7_9HYPH</name>
<evidence type="ECO:0000256" key="4">
    <source>
        <dbReference type="ARBA" id="ARBA00022475"/>
    </source>
</evidence>
<dbReference type="InterPro" id="IPR043429">
    <property type="entry name" value="ArtM/GltK/GlnP/TcyL/YhdX-like"/>
</dbReference>
<comment type="similarity">
    <text evidence="2">Belongs to the binding-protein-dependent transport system permease family. HisMQ subfamily.</text>
</comment>
<dbReference type="AlphaFoldDB" id="I4YPH7"/>
<dbReference type="PATRIC" id="fig|864069.3.peg.7055"/>
<sequence precursor="true">MLLFEFRSFLLDGLLNTLLLSLVMIAGGTGFAIVFAAGLSLPSRWLSRPVFLIVECLRDIPLMVTVLLVYFVLPNIGISLDPFWSSALSVSVWGGANGAHIIRAGLASVPKGQWETVQAFGLGGWKGLLLVIVPQAMPVILPPYISLVTGLVQASSLGAVLGVNELLRSAQVLIEQTTISRGGSPAYLVYGAILVVYFVLCWTIALVGRRLEAHFTKPYSRDRHSIDRKDASSEVLVQTAPLDVRT</sequence>
<feature type="domain" description="ABC transmembrane type-1" evidence="10">
    <location>
        <begin position="14"/>
        <end position="208"/>
    </location>
</feature>
<keyword evidence="3 9" id="KW-0813">Transport</keyword>
<dbReference type="GO" id="GO:0022857">
    <property type="term" value="F:transmembrane transporter activity"/>
    <property type="evidence" value="ECO:0007669"/>
    <property type="project" value="InterPro"/>
</dbReference>
<dbReference type="OrthoDB" id="9814550at2"/>
<accession>I4YPH7</accession>
<feature type="transmembrane region" description="Helical" evidence="9">
    <location>
        <begin position="60"/>
        <end position="78"/>
    </location>
</feature>
<dbReference type="CDD" id="cd06261">
    <property type="entry name" value="TM_PBP2"/>
    <property type="match status" value="1"/>
</dbReference>
<dbReference type="GO" id="GO:0043190">
    <property type="term" value="C:ATP-binding cassette (ABC) transporter complex"/>
    <property type="evidence" value="ECO:0007669"/>
    <property type="project" value="InterPro"/>
</dbReference>
<evidence type="ECO:0000256" key="2">
    <source>
        <dbReference type="ARBA" id="ARBA00010072"/>
    </source>
</evidence>
<keyword evidence="5 9" id="KW-0812">Transmembrane</keyword>
<evidence type="ECO:0000256" key="7">
    <source>
        <dbReference type="ARBA" id="ARBA00022989"/>
    </source>
</evidence>
<keyword evidence="8 9" id="KW-0472">Membrane</keyword>
<dbReference type="NCBIfam" id="TIGR01726">
    <property type="entry name" value="HEQRo_perm_3TM"/>
    <property type="match status" value="1"/>
</dbReference>
<evidence type="ECO:0000256" key="6">
    <source>
        <dbReference type="ARBA" id="ARBA00022970"/>
    </source>
</evidence>
<dbReference type="eggNOG" id="COG0765">
    <property type="taxonomic scope" value="Bacteria"/>
</dbReference>
<dbReference type="Gene3D" id="1.10.3720.10">
    <property type="entry name" value="MetI-like"/>
    <property type="match status" value="1"/>
</dbReference>
<evidence type="ECO:0000256" key="9">
    <source>
        <dbReference type="RuleBase" id="RU363032"/>
    </source>
</evidence>